<evidence type="ECO:0000256" key="6">
    <source>
        <dbReference type="ARBA" id="ARBA00049157"/>
    </source>
</evidence>
<dbReference type="EC" id="4.1.1.23" evidence="7"/>
<comment type="function">
    <text evidence="1 7">Catalyzes the decarboxylation of orotidine 5'-monophosphate (OMP) to uridine 5'-monophosphate (UMP).</text>
</comment>
<dbReference type="UniPathway" id="UPA00070">
    <property type="reaction ID" value="UER00120"/>
</dbReference>
<dbReference type="EMBL" id="CP060718">
    <property type="protein sequence ID" value="QNN67045.1"/>
    <property type="molecule type" value="Genomic_DNA"/>
</dbReference>
<evidence type="ECO:0000259" key="11">
    <source>
        <dbReference type="SMART" id="SM00934"/>
    </source>
</evidence>
<dbReference type="KEGG" id="slut:H9L13_10445"/>
<dbReference type="PANTHER" id="PTHR32119:SF2">
    <property type="entry name" value="OROTIDINE 5'-PHOSPHATE DECARBOXYLASE"/>
    <property type="match status" value="1"/>
</dbReference>
<feature type="binding site" evidence="7 9">
    <location>
        <position position="31"/>
    </location>
    <ligand>
        <name>substrate</name>
    </ligand>
</feature>
<keyword evidence="13" id="KW-1185">Reference proteome</keyword>
<dbReference type="PROSITE" id="PS00156">
    <property type="entry name" value="OMPDECASE"/>
    <property type="match status" value="1"/>
</dbReference>
<comment type="subunit">
    <text evidence="7">Homodimer.</text>
</comment>
<feature type="binding site" evidence="7 9">
    <location>
        <position position="203"/>
    </location>
    <ligand>
        <name>substrate</name>
    </ligand>
</feature>
<dbReference type="NCBIfam" id="NF001273">
    <property type="entry name" value="PRK00230.1"/>
    <property type="match status" value="1"/>
</dbReference>
<feature type="active site" description="Proton donor" evidence="7">
    <location>
        <position position="60"/>
    </location>
</feature>
<dbReference type="Proteomes" id="UP000515971">
    <property type="component" value="Chromosome"/>
</dbReference>
<feature type="binding site" evidence="7">
    <location>
        <begin position="58"/>
        <end position="67"/>
    </location>
    <ligand>
        <name>substrate</name>
    </ligand>
</feature>
<evidence type="ECO:0000256" key="10">
    <source>
        <dbReference type="RuleBase" id="RU000512"/>
    </source>
</evidence>
<dbReference type="GO" id="GO:0004590">
    <property type="term" value="F:orotidine-5'-phosphate decarboxylase activity"/>
    <property type="evidence" value="ECO:0007669"/>
    <property type="project" value="UniProtKB-UniRule"/>
</dbReference>
<dbReference type="InterPro" id="IPR014732">
    <property type="entry name" value="OMPdecase"/>
</dbReference>
<dbReference type="InterPro" id="IPR013785">
    <property type="entry name" value="Aldolase_TIM"/>
</dbReference>
<feature type="active site" description="For OMPdecase activity" evidence="8">
    <location>
        <position position="58"/>
    </location>
</feature>
<gene>
    <name evidence="7 12" type="primary">pyrF</name>
    <name evidence="12" type="ORF">H9L13_10445</name>
</gene>
<feature type="domain" description="Orotidine 5'-phosphate decarboxylase" evidence="11">
    <location>
        <begin position="3"/>
        <end position="219"/>
    </location>
</feature>
<feature type="binding site" evidence="7 9">
    <location>
        <position position="114"/>
    </location>
    <ligand>
        <name>substrate</name>
    </ligand>
</feature>
<dbReference type="GO" id="GO:0005829">
    <property type="term" value="C:cytosol"/>
    <property type="evidence" value="ECO:0007669"/>
    <property type="project" value="TreeGrafter"/>
</dbReference>
<comment type="pathway">
    <text evidence="2 7 10">Pyrimidine metabolism; UMP biosynthesis via de novo pathway; UMP from orotate: step 2/2.</text>
</comment>
<feature type="binding site" evidence="7 9">
    <location>
        <position position="204"/>
    </location>
    <ligand>
        <name>substrate</name>
    </ligand>
</feature>
<dbReference type="GO" id="GO:0044205">
    <property type="term" value="P:'de novo' UMP biosynthetic process"/>
    <property type="evidence" value="ECO:0007669"/>
    <property type="project" value="UniProtKB-UniRule"/>
</dbReference>
<feature type="binding site" evidence="7 9">
    <location>
        <position position="9"/>
    </location>
    <ligand>
        <name>substrate</name>
    </ligand>
</feature>
<feature type="binding site" evidence="7 9">
    <location>
        <position position="183"/>
    </location>
    <ligand>
        <name>substrate</name>
    </ligand>
</feature>
<feature type="binding site" evidence="7 9">
    <location>
        <position position="174"/>
    </location>
    <ligand>
        <name>substrate</name>
    </ligand>
</feature>
<dbReference type="InterPro" id="IPR011060">
    <property type="entry name" value="RibuloseP-bd_barrel"/>
</dbReference>
<evidence type="ECO:0000256" key="1">
    <source>
        <dbReference type="ARBA" id="ARBA00002356"/>
    </source>
</evidence>
<accession>A0A7G9SGS0</accession>
<evidence type="ECO:0000256" key="5">
    <source>
        <dbReference type="ARBA" id="ARBA00023239"/>
    </source>
</evidence>
<dbReference type="NCBIfam" id="TIGR01740">
    <property type="entry name" value="pyrF"/>
    <property type="match status" value="1"/>
</dbReference>
<dbReference type="AlphaFoldDB" id="A0A7G9SGS0"/>
<proteinExistence type="inferred from homology"/>
<protein>
    <recommendedName>
        <fullName evidence="7">Orotidine 5'-phosphate decarboxylase</fullName>
        <ecNumber evidence="7">4.1.1.23</ecNumber>
    </recommendedName>
    <alternativeName>
        <fullName evidence="7">OMP decarboxylase</fullName>
        <shortName evidence="7">OMPDCase</shortName>
        <shortName evidence="7">OMPdecase</shortName>
    </alternativeName>
</protein>
<comment type="catalytic activity">
    <reaction evidence="6 7 10">
        <text>orotidine 5'-phosphate + H(+) = UMP + CO2</text>
        <dbReference type="Rhea" id="RHEA:11596"/>
        <dbReference type="ChEBI" id="CHEBI:15378"/>
        <dbReference type="ChEBI" id="CHEBI:16526"/>
        <dbReference type="ChEBI" id="CHEBI:57538"/>
        <dbReference type="ChEBI" id="CHEBI:57865"/>
        <dbReference type="EC" id="4.1.1.23"/>
    </reaction>
</comment>
<dbReference type="CDD" id="cd04725">
    <property type="entry name" value="OMP_decarboxylase_like"/>
    <property type="match status" value="1"/>
</dbReference>
<evidence type="ECO:0000256" key="3">
    <source>
        <dbReference type="ARBA" id="ARBA00022793"/>
    </source>
</evidence>
<feature type="active site" description="For OMPdecase activity" evidence="8">
    <location>
        <position position="60"/>
    </location>
</feature>
<dbReference type="RefSeq" id="WP_187537637.1">
    <property type="nucleotide sequence ID" value="NZ_BAABJT010000001.1"/>
</dbReference>
<reference evidence="12 13" key="1">
    <citation type="submission" date="2020-08" db="EMBL/GenBank/DDBJ databases">
        <title>Genome sequence of Sphingomonas lutea KCTC 23642T.</title>
        <authorList>
            <person name="Hyun D.-W."/>
            <person name="Bae J.-W."/>
        </authorList>
    </citation>
    <scope>NUCLEOTIDE SEQUENCE [LARGE SCALE GENOMIC DNA]</scope>
    <source>
        <strain evidence="12 13">KCTC 23642</strain>
    </source>
</reference>
<evidence type="ECO:0000256" key="8">
    <source>
        <dbReference type="PIRSR" id="PIRSR614732-1"/>
    </source>
</evidence>
<evidence type="ECO:0000256" key="9">
    <source>
        <dbReference type="PIRSR" id="PIRSR614732-2"/>
    </source>
</evidence>
<evidence type="ECO:0000313" key="13">
    <source>
        <dbReference type="Proteomes" id="UP000515971"/>
    </source>
</evidence>
<evidence type="ECO:0000256" key="7">
    <source>
        <dbReference type="HAMAP-Rule" id="MF_01200"/>
    </source>
</evidence>
<dbReference type="Pfam" id="PF00215">
    <property type="entry name" value="OMPdecase"/>
    <property type="match status" value="1"/>
</dbReference>
<feature type="active site" description="For OMPdecase activity" evidence="8">
    <location>
        <position position="63"/>
    </location>
</feature>
<comment type="similarity">
    <text evidence="7">Belongs to the OMP decarboxylase family. Type 1 subfamily.</text>
</comment>
<name>A0A7G9SGS0_9SPHN</name>
<dbReference type="GO" id="GO:0006207">
    <property type="term" value="P:'de novo' pyrimidine nucleobase biosynthetic process"/>
    <property type="evidence" value="ECO:0007669"/>
    <property type="project" value="InterPro"/>
</dbReference>
<sequence length="232" mass="23834">MNPIFVAIDTTDVHRAAALARDLTGAIGGVKLGLEFFCANGHEGVLRLAERELPVFLDLKLHDIPNTVGKAVRALAPLEPAILTVHAAGGRAMLAAAKEAAPAGTKVVAVTVLTSLDRSDLADCGIGGSPVEQVERLTALAKSAGVDGIVCSGAEVAAARAAWPDGFFVVPGIRPDGAETADQKRVVTPRQALDDGASILVIGRPITGATRPGEAASEIAASLRRAADQWDK</sequence>
<keyword evidence="4 7" id="KW-0665">Pyrimidine biosynthesis</keyword>
<dbReference type="PANTHER" id="PTHR32119">
    <property type="entry name" value="OROTIDINE 5'-PHOSPHATE DECARBOXYLASE"/>
    <property type="match status" value="1"/>
</dbReference>
<evidence type="ECO:0000256" key="4">
    <source>
        <dbReference type="ARBA" id="ARBA00022975"/>
    </source>
</evidence>
<dbReference type="InterPro" id="IPR047596">
    <property type="entry name" value="OMPdecase_bac"/>
</dbReference>
<keyword evidence="3 7" id="KW-0210">Decarboxylase</keyword>
<dbReference type="SMART" id="SM00934">
    <property type="entry name" value="OMPdecase"/>
    <property type="match status" value="1"/>
</dbReference>
<dbReference type="InterPro" id="IPR018089">
    <property type="entry name" value="OMPdecase_AS"/>
</dbReference>
<evidence type="ECO:0000256" key="2">
    <source>
        <dbReference type="ARBA" id="ARBA00004861"/>
    </source>
</evidence>
<evidence type="ECO:0000313" key="12">
    <source>
        <dbReference type="EMBL" id="QNN67045.1"/>
    </source>
</evidence>
<dbReference type="Gene3D" id="3.20.20.70">
    <property type="entry name" value="Aldolase class I"/>
    <property type="match status" value="1"/>
</dbReference>
<organism evidence="12 13">
    <name type="scientific">Sphingomonas lutea</name>
    <dbReference type="NCBI Taxonomy" id="1045317"/>
    <lineage>
        <taxon>Bacteria</taxon>
        <taxon>Pseudomonadati</taxon>
        <taxon>Pseudomonadota</taxon>
        <taxon>Alphaproteobacteria</taxon>
        <taxon>Sphingomonadales</taxon>
        <taxon>Sphingomonadaceae</taxon>
        <taxon>Sphingomonas</taxon>
    </lineage>
</organism>
<dbReference type="SUPFAM" id="SSF51366">
    <property type="entry name" value="Ribulose-phoshate binding barrel"/>
    <property type="match status" value="1"/>
</dbReference>
<dbReference type="InterPro" id="IPR001754">
    <property type="entry name" value="OMPdeCOase_dom"/>
</dbReference>
<dbReference type="HAMAP" id="MF_01200_B">
    <property type="entry name" value="OMPdecase_type1_B"/>
    <property type="match status" value="1"/>
</dbReference>
<keyword evidence="5 7" id="KW-0456">Lyase</keyword>